<reference evidence="5" key="1">
    <citation type="submission" date="2023-05" db="EMBL/GenBank/DDBJ databases">
        <title>Cataloging the Phylogenetic Diversity of Human Bladder Bacteria.</title>
        <authorList>
            <person name="Du J."/>
        </authorList>
    </citation>
    <scope>NUCLEOTIDE SEQUENCE</scope>
    <source>
        <strain evidence="5">UMB1231</strain>
    </source>
</reference>
<comment type="caution">
    <text evidence="5">The sequence shown here is derived from an EMBL/GenBank/DDBJ whole genome shotgun (WGS) entry which is preliminary data.</text>
</comment>
<protein>
    <submittedName>
        <fullName evidence="5">ATP-binding cassette domain-containing protein</fullName>
    </submittedName>
</protein>
<dbReference type="PANTHER" id="PTHR19211">
    <property type="entry name" value="ATP-BINDING TRANSPORT PROTEIN-RELATED"/>
    <property type="match status" value="1"/>
</dbReference>
<evidence type="ECO:0000313" key="5">
    <source>
        <dbReference type="EMBL" id="MDK7187308.1"/>
    </source>
</evidence>
<dbReference type="Gene3D" id="3.40.50.300">
    <property type="entry name" value="P-loop containing nucleotide triphosphate hydrolases"/>
    <property type="match status" value="2"/>
</dbReference>
<accession>A0AAJ1V2Q4</accession>
<dbReference type="EMBL" id="JASOOE010000007">
    <property type="protein sequence ID" value="MDK7187308.1"/>
    <property type="molecule type" value="Genomic_DNA"/>
</dbReference>
<dbReference type="InterPro" id="IPR027417">
    <property type="entry name" value="P-loop_NTPase"/>
</dbReference>
<dbReference type="AlphaFoldDB" id="A0AAJ1V2Q4"/>
<evidence type="ECO:0000256" key="2">
    <source>
        <dbReference type="ARBA" id="ARBA00022741"/>
    </source>
</evidence>
<dbReference type="InterPro" id="IPR017871">
    <property type="entry name" value="ABC_transporter-like_CS"/>
</dbReference>
<dbReference type="InterPro" id="IPR003593">
    <property type="entry name" value="AAA+_ATPase"/>
</dbReference>
<keyword evidence="2" id="KW-0547">Nucleotide-binding</keyword>
<dbReference type="Pfam" id="PF00005">
    <property type="entry name" value="ABC_tran"/>
    <property type="match status" value="2"/>
</dbReference>
<sequence length="512" mass="58568">MLQVEHLSLIHRRDLRHLVEDVSFVLNSGDKLAIIGEEGNGKSVLLKALMQDPSILDYIELEGTIVNSVDHFAYLPQSLEGEVLDQPLQAYFFQSLDPNEIDYGRLFQAASQLGFSVDRLYSDQTLASLSGGERVKVQLLRIAVQDPELVFLDEPSNDLDLRTSIWLEQWIQDFQGILVYISHDVDLLKKTATAILHLEQLVHKTQTRTTFKAVSYDQYLKERALNFDRQAQVASQQQALDKARMKDLSQVTDKVHRSLNNTRNDVEGRLLAKKMASLKAQAKRYERDRENFVDRPIQEDAIRLGFQGVEALPPSKQVLYIDQLDLWIEERLLAKGIHFELYGQDKIGIIGDNGVGKSTFLSYLWQSLLDKEGLRPGFMPQTYESVLSDSMTPISYLQETGDQEELTQIMTYLGSMHYLPEEMQRPIHRLSGGQKAKLLVLKLDFQKANVLFLDEPTRNFSPTSQPELIETFQAYPCAMVVVSHERSFLRQVCQKIYELTDQGLRSVDLEDI</sequence>
<dbReference type="GO" id="GO:0016887">
    <property type="term" value="F:ATP hydrolysis activity"/>
    <property type="evidence" value="ECO:0007669"/>
    <property type="project" value="InterPro"/>
</dbReference>
<evidence type="ECO:0000256" key="1">
    <source>
        <dbReference type="ARBA" id="ARBA00022737"/>
    </source>
</evidence>
<keyword evidence="1" id="KW-0677">Repeat</keyword>
<dbReference type="RefSeq" id="WP_285065759.1">
    <property type="nucleotide sequence ID" value="NZ_JASOOE010000007.1"/>
</dbReference>
<keyword evidence="3 5" id="KW-0067">ATP-binding</keyword>
<name>A0AAJ1V2Q4_9LACT</name>
<dbReference type="PROSITE" id="PS00211">
    <property type="entry name" value="ABC_TRANSPORTER_1"/>
    <property type="match status" value="1"/>
</dbReference>
<evidence type="ECO:0000313" key="6">
    <source>
        <dbReference type="Proteomes" id="UP001229251"/>
    </source>
</evidence>
<proteinExistence type="predicted"/>
<evidence type="ECO:0000259" key="4">
    <source>
        <dbReference type="PROSITE" id="PS50893"/>
    </source>
</evidence>
<dbReference type="SUPFAM" id="SSF52540">
    <property type="entry name" value="P-loop containing nucleoside triphosphate hydrolases"/>
    <property type="match status" value="2"/>
</dbReference>
<dbReference type="CDD" id="cd03221">
    <property type="entry name" value="ABCF_EF-3"/>
    <property type="match status" value="2"/>
</dbReference>
<dbReference type="PROSITE" id="PS50893">
    <property type="entry name" value="ABC_TRANSPORTER_2"/>
    <property type="match status" value="1"/>
</dbReference>
<dbReference type="GO" id="GO:0005524">
    <property type="term" value="F:ATP binding"/>
    <property type="evidence" value="ECO:0007669"/>
    <property type="project" value="UniProtKB-KW"/>
</dbReference>
<evidence type="ECO:0000256" key="3">
    <source>
        <dbReference type="ARBA" id="ARBA00022840"/>
    </source>
</evidence>
<organism evidence="5 6">
    <name type="scientific">Facklamia hominis</name>
    <dbReference type="NCBI Taxonomy" id="178214"/>
    <lineage>
        <taxon>Bacteria</taxon>
        <taxon>Bacillati</taxon>
        <taxon>Bacillota</taxon>
        <taxon>Bacilli</taxon>
        <taxon>Lactobacillales</taxon>
        <taxon>Aerococcaceae</taxon>
        <taxon>Facklamia</taxon>
    </lineage>
</organism>
<dbReference type="SMART" id="SM00382">
    <property type="entry name" value="AAA"/>
    <property type="match status" value="2"/>
</dbReference>
<dbReference type="InterPro" id="IPR050611">
    <property type="entry name" value="ABCF"/>
</dbReference>
<dbReference type="InterPro" id="IPR003439">
    <property type="entry name" value="ABC_transporter-like_ATP-bd"/>
</dbReference>
<gene>
    <name evidence="5" type="ORF">QP433_04875</name>
</gene>
<dbReference type="Proteomes" id="UP001229251">
    <property type="component" value="Unassembled WGS sequence"/>
</dbReference>
<feature type="domain" description="ABC transporter" evidence="4">
    <location>
        <begin position="2"/>
        <end position="239"/>
    </location>
</feature>
<dbReference type="PANTHER" id="PTHR19211:SF14">
    <property type="entry name" value="ATP-BINDING CASSETTE SUB-FAMILY F MEMBER 1"/>
    <property type="match status" value="1"/>
</dbReference>